<protein>
    <submittedName>
        <fullName evidence="2">Uncharacterized protein</fullName>
    </submittedName>
</protein>
<accession>A0A919K7A6</accession>
<dbReference type="Proteomes" id="UP000636960">
    <property type="component" value="Unassembled WGS sequence"/>
</dbReference>
<sequence>MERLDPADGRRLLSLGCDLVWATTWMADANEIVAPRLGLPQLPIVPFSDDDEPERGLHWKTRGLTAWAGSRPFVWLDDEVTDADRRWIRAHHRPPPPTTRPPLAHHPLTIRPPRWCTASTLSPG</sequence>
<feature type="region of interest" description="Disordered" evidence="1">
    <location>
        <begin position="90"/>
        <end position="109"/>
    </location>
</feature>
<keyword evidence="3" id="KW-1185">Reference proteome</keyword>
<proteinExistence type="predicted"/>
<dbReference type="AlphaFoldDB" id="A0A919K7A6"/>
<comment type="caution">
    <text evidence="2">The sequence shown here is derived from an EMBL/GenBank/DDBJ whole genome shotgun (WGS) entry which is preliminary data.</text>
</comment>
<evidence type="ECO:0000256" key="1">
    <source>
        <dbReference type="SAM" id="MobiDB-lite"/>
    </source>
</evidence>
<evidence type="ECO:0000313" key="3">
    <source>
        <dbReference type="Proteomes" id="UP000636960"/>
    </source>
</evidence>
<evidence type="ECO:0000313" key="2">
    <source>
        <dbReference type="EMBL" id="GIF00010.1"/>
    </source>
</evidence>
<dbReference type="EMBL" id="BOMV01000078">
    <property type="protein sequence ID" value="GIF00010.1"/>
    <property type="molecule type" value="Genomic_DNA"/>
</dbReference>
<organism evidence="2 3">
    <name type="scientific">Paractinoplanes rishiriensis</name>
    <dbReference type="NCBI Taxonomy" id="1050105"/>
    <lineage>
        <taxon>Bacteria</taxon>
        <taxon>Bacillati</taxon>
        <taxon>Actinomycetota</taxon>
        <taxon>Actinomycetes</taxon>
        <taxon>Micromonosporales</taxon>
        <taxon>Micromonosporaceae</taxon>
        <taxon>Paractinoplanes</taxon>
    </lineage>
</organism>
<name>A0A919K7A6_9ACTN</name>
<gene>
    <name evidence="2" type="ORF">Ari01nite_74740</name>
</gene>
<reference evidence="2" key="1">
    <citation type="submission" date="2021-01" db="EMBL/GenBank/DDBJ databases">
        <title>Whole genome shotgun sequence of Actinoplanes rishiriensis NBRC 108556.</title>
        <authorList>
            <person name="Komaki H."/>
            <person name="Tamura T."/>
        </authorList>
    </citation>
    <scope>NUCLEOTIDE SEQUENCE</scope>
    <source>
        <strain evidence="2">NBRC 108556</strain>
    </source>
</reference>